<dbReference type="EMBL" id="JAPDNT010000013">
    <property type="protein sequence ID" value="MCW3475955.1"/>
    <property type="molecule type" value="Genomic_DNA"/>
</dbReference>
<feature type="domain" description="Major facilitator superfamily (MFS) profile" evidence="5">
    <location>
        <begin position="216"/>
        <end position="411"/>
    </location>
</feature>
<dbReference type="GO" id="GO:0005886">
    <property type="term" value="C:plasma membrane"/>
    <property type="evidence" value="ECO:0007669"/>
    <property type="project" value="TreeGrafter"/>
</dbReference>
<dbReference type="PANTHER" id="PTHR23521:SF3">
    <property type="entry name" value="MFS TRANSPORTER"/>
    <property type="match status" value="1"/>
</dbReference>
<feature type="transmembrane region" description="Helical" evidence="4">
    <location>
        <begin position="219"/>
        <end position="240"/>
    </location>
</feature>
<accession>A0AA42CIJ8</accession>
<dbReference type="RefSeq" id="WP_264714686.1">
    <property type="nucleotide sequence ID" value="NZ_JAPDNT010000013.1"/>
</dbReference>
<dbReference type="InterPro" id="IPR020846">
    <property type="entry name" value="MFS_dom"/>
</dbReference>
<evidence type="ECO:0000313" key="6">
    <source>
        <dbReference type="EMBL" id="MCW3475955.1"/>
    </source>
</evidence>
<proteinExistence type="predicted"/>
<feature type="transmembrane region" description="Helical" evidence="4">
    <location>
        <begin position="174"/>
        <end position="198"/>
    </location>
</feature>
<sequence length="411" mass="42526">MQGQRLTAAAAGRQKAWSIALLALCEVLAMSLWFAASAVGPQLKALYHLTGLHQAAFASAVALGFVGGTLVSASLGLPDRVDPRRLFSLSAAVAALANAAMVAIDPGSWMSVVLRLVVGACSAGIYPVGMKLASTWAKADMGLLVGILVGALTLGSASSFLVSAADTLDWRVPVLAASACALAAAVLINAFVLGPRLLQATAFRPAMAAEAWRVPALRLANLGYFGHMWELYAMWAWIGVFLDASFRAHLGSDPGVAAKLATAAVIGAGALGCLLGGLFADRWGRTTLTIAAMLVSGFCALAAGLLFGASPWLLLPLCLVWGVSVVADSAQFSASVMELSAPSLVGTMVTVQTCFGFLLTIASIHLIPPVVDLVGWQYAFATLAIGPFLGAWAMLRLRWHPAAARLAGGRR</sequence>
<reference evidence="6" key="1">
    <citation type="submission" date="2022-09" db="EMBL/GenBank/DDBJ databases">
        <title>Rhodovastum sp. nov. RN2-1 isolated from soil in Seongnam, South Korea.</title>
        <authorList>
            <person name="Le N.T."/>
        </authorList>
    </citation>
    <scope>NUCLEOTIDE SEQUENCE</scope>
    <source>
        <strain evidence="6">RN2-1</strain>
    </source>
</reference>
<feature type="transmembrane region" description="Helical" evidence="4">
    <location>
        <begin position="373"/>
        <end position="395"/>
    </location>
</feature>
<dbReference type="InterPro" id="IPR011701">
    <property type="entry name" value="MFS"/>
</dbReference>
<keyword evidence="7" id="KW-1185">Reference proteome</keyword>
<feature type="transmembrane region" description="Helical" evidence="4">
    <location>
        <begin position="287"/>
        <end position="307"/>
    </location>
</feature>
<feature type="transmembrane region" description="Helical" evidence="4">
    <location>
        <begin position="313"/>
        <end position="332"/>
    </location>
</feature>
<keyword evidence="2 4" id="KW-1133">Transmembrane helix</keyword>
<feature type="transmembrane region" description="Helical" evidence="4">
    <location>
        <begin position="110"/>
        <end position="129"/>
    </location>
</feature>
<feature type="transmembrane region" description="Helical" evidence="4">
    <location>
        <begin position="141"/>
        <end position="162"/>
    </location>
</feature>
<feature type="transmembrane region" description="Helical" evidence="4">
    <location>
        <begin position="86"/>
        <end position="104"/>
    </location>
</feature>
<name>A0AA42CIJ8_9PROT</name>
<evidence type="ECO:0000256" key="3">
    <source>
        <dbReference type="ARBA" id="ARBA00023136"/>
    </source>
</evidence>
<feature type="transmembrane region" description="Helical" evidence="4">
    <location>
        <begin position="56"/>
        <end position="77"/>
    </location>
</feature>
<keyword evidence="3 4" id="KW-0472">Membrane</keyword>
<reference evidence="6" key="2">
    <citation type="submission" date="2022-10" db="EMBL/GenBank/DDBJ databases">
        <authorList>
            <person name="Trinh H.N."/>
        </authorList>
    </citation>
    <scope>NUCLEOTIDE SEQUENCE</scope>
    <source>
        <strain evidence="6">RN2-1</strain>
    </source>
</reference>
<feature type="transmembrane region" description="Helical" evidence="4">
    <location>
        <begin position="344"/>
        <end position="367"/>
    </location>
</feature>
<organism evidence="6 7">
    <name type="scientific">Limobrevibacterium gyesilva</name>
    <dbReference type="NCBI Taxonomy" id="2991712"/>
    <lineage>
        <taxon>Bacteria</taxon>
        <taxon>Pseudomonadati</taxon>
        <taxon>Pseudomonadota</taxon>
        <taxon>Alphaproteobacteria</taxon>
        <taxon>Acetobacterales</taxon>
        <taxon>Acetobacteraceae</taxon>
        <taxon>Limobrevibacterium</taxon>
    </lineage>
</organism>
<protein>
    <submittedName>
        <fullName evidence="6">MFS transporter</fullName>
    </submittedName>
</protein>
<dbReference type="GO" id="GO:0022857">
    <property type="term" value="F:transmembrane transporter activity"/>
    <property type="evidence" value="ECO:0007669"/>
    <property type="project" value="InterPro"/>
</dbReference>
<dbReference type="InterPro" id="IPR036259">
    <property type="entry name" value="MFS_trans_sf"/>
</dbReference>
<dbReference type="Proteomes" id="UP001165679">
    <property type="component" value="Unassembled WGS sequence"/>
</dbReference>
<evidence type="ECO:0000256" key="1">
    <source>
        <dbReference type="ARBA" id="ARBA00022692"/>
    </source>
</evidence>
<evidence type="ECO:0000256" key="2">
    <source>
        <dbReference type="ARBA" id="ARBA00022989"/>
    </source>
</evidence>
<evidence type="ECO:0000259" key="5">
    <source>
        <dbReference type="PROSITE" id="PS50850"/>
    </source>
</evidence>
<feature type="transmembrane region" description="Helical" evidence="4">
    <location>
        <begin position="16"/>
        <end position="36"/>
    </location>
</feature>
<dbReference type="PROSITE" id="PS50850">
    <property type="entry name" value="MFS"/>
    <property type="match status" value="1"/>
</dbReference>
<comment type="caution">
    <text evidence="6">The sequence shown here is derived from an EMBL/GenBank/DDBJ whole genome shotgun (WGS) entry which is preliminary data.</text>
</comment>
<feature type="transmembrane region" description="Helical" evidence="4">
    <location>
        <begin position="260"/>
        <end position="280"/>
    </location>
</feature>
<evidence type="ECO:0000313" key="7">
    <source>
        <dbReference type="Proteomes" id="UP001165679"/>
    </source>
</evidence>
<evidence type="ECO:0000256" key="4">
    <source>
        <dbReference type="SAM" id="Phobius"/>
    </source>
</evidence>
<dbReference type="SUPFAM" id="SSF103473">
    <property type="entry name" value="MFS general substrate transporter"/>
    <property type="match status" value="1"/>
</dbReference>
<gene>
    <name evidence="6" type="ORF">OL599_15360</name>
</gene>
<dbReference type="AlphaFoldDB" id="A0AA42CIJ8"/>
<keyword evidence="1 4" id="KW-0812">Transmembrane</keyword>
<dbReference type="PANTHER" id="PTHR23521">
    <property type="entry name" value="TRANSPORTER MFS SUPERFAMILY"/>
    <property type="match status" value="1"/>
</dbReference>
<dbReference type="Pfam" id="PF07690">
    <property type="entry name" value="MFS_1"/>
    <property type="match status" value="1"/>
</dbReference>
<dbReference type="Gene3D" id="1.20.1250.20">
    <property type="entry name" value="MFS general substrate transporter like domains"/>
    <property type="match status" value="2"/>
</dbReference>